<comment type="caution">
    <text evidence="5">The sequence shown here is derived from an EMBL/GenBank/DDBJ whole genome shotgun (WGS) entry which is preliminary data.</text>
</comment>
<dbReference type="PANTHER" id="PTHR43280">
    <property type="entry name" value="ARAC-FAMILY TRANSCRIPTIONAL REGULATOR"/>
    <property type="match status" value="1"/>
</dbReference>
<dbReference type="PANTHER" id="PTHR43280:SF34">
    <property type="entry name" value="ARAC-FAMILY TRANSCRIPTIONAL REGULATOR"/>
    <property type="match status" value="1"/>
</dbReference>
<sequence length="425" mass="48632">MLNHLDGHEGAQYICKVLYESLQIPVFLLDANRRIELALPSSSESAPWVHNLNELLSEIADSTKSENNSNHDSSNASIPIIRTTNFLENYILLHLPSGSSNGGSIVIGPTLYTQLSEDNMTSLMRDHEVPLKLQEQWMKYYRSLTVLNKMRLYHTAMLMYSLVTGKTLSLSELLLDTRTLEHKQPPAGSLDLDVSYRRENTWLHHEPMLEKSLFHHIKNGNKAELLRVQATFSEDNYGVLSKKSHLRNKKNLAISCITLATRAAIDGGLYWEISYTLSDFHIQHIEELKDVPAVDHAILNALCDFADHVKESRMAKLSRTVALCQNYIFNHLFEELTLDKLAEVAGLNRSYLSLLFKKETGFTISDFIQFERIVEAKRLIELPGISLSDIATRLHFNDQSYFTKVFKKYTGTTPKQFRRNWESTL</sequence>
<dbReference type="InterPro" id="IPR020449">
    <property type="entry name" value="Tscrpt_reg_AraC-type_HTH"/>
</dbReference>
<dbReference type="RefSeq" id="WP_076284339.1">
    <property type="nucleotide sequence ID" value="NZ_MPTW01000004.1"/>
</dbReference>
<evidence type="ECO:0000313" key="6">
    <source>
        <dbReference type="Proteomes" id="UP000187425"/>
    </source>
</evidence>
<dbReference type="SUPFAM" id="SSF46689">
    <property type="entry name" value="Homeodomain-like"/>
    <property type="match status" value="2"/>
</dbReference>
<dbReference type="SMART" id="SM00342">
    <property type="entry name" value="HTH_ARAC"/>
    <property type="match status" value="1"/>
</dbReference>
<proteinExistence type="predicted"/>
<keyword evidence="1" id="KW-0805">Transcription regulation</keyword>
<feature type="domain" description="HTH araC/xylS-type" evidence="4">
    <location>
        <begin position="322"/>
        <end position="420"/>
    </location>
</feature>
<keyword evidence="3" id="KW-0804">Transcription</keyword>
<dbReference type="Proteomes" id="UP000187425">
    <property type="component" value="Unassembled WGS sequence"/>
</dbReference>
<organism evidence="5 6">
    <name type="scientific">Paenibacillus odorifer</name>
    <dbReference type="NCBI Taxonomy" id="189426"/>
    <lineage>
        <taxon>Bacteria</taxon>
        <taxon>Bacillati</taxon>
        <taxon>Bacillota</taxon>
        <taxon>Bacilli</taxon>
        <taxon>Bacillales</taxon>
        <taxon>Paenibacillaceae</taxon>
        <taxon>Paenibacillus</taxon>
    </lineage>
</organism>
<dbReference type="PRINTS" id="PR00032">
    <property type="entry name" value="HTHARAC"/>
</dbReference>
<dbReference type="OrthoDB" id="247151at2"/>
<dbReference type="Pfam" id="PF12833">
    <property type="entry name" value="HTH_18"/>
    <property type="match status" value="1"/>
</dbReference>
<gene>
    <name evidence="5" type="ORF">BSK65_10295</name>
</gene>
<protein>
    <recommendedName>
        <fullName evidence="4">HTH araC/xylS-type domain-containing protein</fullName>
    </recommendedName>
</protein>
<reference evidence="5 6" key="1">
    <citation type="submission" date="2016-11" db="EMBL/GenBank/DDBJ databases">
        <title>Paenibacillus species isolates.</title>
        <authorList>
            <person name="Beno S.M."/>
        </authorList>
    </citation>
    <scope>NUCLEOTIDE SEQUENCE [LARGE SCALE GENOMIC DNA]</scope>
    <source>
        <strain evidence="5 6">FSL H7-0443</strain>
    </source>
</reference>
<evidence type="ECO:0000256" key="2">
    <source>
        <dbReference type="ARBA" id="ARBA00023125"/>
    </source>
</evidence>
<accession>A0A1R0ZJE3</accession>
<dbReference type="InterPro" id="IPR009057">
    <property type="entry name" value="Homeodomain-like_sf"/>
</dbReference>
<name>A0A1R0ZJE3_9BACL</name>
<dbReference type="AlphaFoldDB" id="A0A1R0ZJE3"/>
<dbReference type="PROSITE" id="PS01124">
    <property type="entry name" value="HTH_ARAC_FAMILY_2"/>
    <property type="match status" value="1"/>
</dbReference>
<dbReference type="GO" id="GO:0043565">
    <property type="term" value="F:sequence-specific DNA binding"/>
    <property type="evidence" value="ECO:0007669"/>
    <property type="project" value="InterPro"/>
</dbReference>
<evidence type="ECO:0000313" key="5">
    <source>
        <dbReference type="EMBL" id="OME71428.1"/>
    </source>
</evidence>
<evidence type="ECO:0000259" key="4">
    <source>
        <dbReference type="PROSITE" id="PS01124"/>
    </source>
</evidence>
<dbReference type="EMBL" id="MPTW01000004">
    <property type="protein sequence ID" value="OME71428.1"/>
    <property type="molecule type" value="Genomic_DNA"/>
</dbReference>
<dbReference type="GO" id="GO:0003700">
    <property type="term" value="F:DNA-binding transcription factor activity"/>
    <property type="evidence" value="ECO:0007669"/>
    <property type="project" value="InterPro"/>
</dbReference>
<dbReference type="InterPro" id="IPR018060">
    <property type="entry name" value="HTH_AraC"/>
</dbReference>
<evidence type="ECO:0000256" key="3">
    <source>
        <dbReference type="ARBA" id="ARBA00023163"/>
    </source>
</evidence>
<evidence type="ECO:0000256" key="1">
    <source>
        <dbReference type="ARBA" id="ARBA00023015"/>
    </source>
</evidence>
<dbReference type="Gene3D" id="1.10.10.60">
    <property type="entry name" value="Homeodomain-like"/>
    <property type="match status" value="2"/>
</dbReference>
<keyword evidence="2" id="KW-0238">DNA-binding</keyword>